<dbReference type="PRINTS" id="PR00502">
    <property type="entry name" value="NUDIXFAMILY"/>
</dbReference>
<dbReference type="OrthoDB" id="276276at2759"/>
<dbReference type="GO" id="GO:0006167">
    <property type="term" value="P:AMP biosynthetic process"/>
    <property type="evidence" value="ECO:0007669"/>
    <property type="project" value="TreeGrafter"/>
</dbReference>
<evidence type="ECO:0000313" key="4">
    <source>
        <dbReference type="EMBL" id="TFK99906.1"/>
    </source>
</evidence>
<dbReference type="InterPro" id="IPR000086">
    <property type="entry name" value="NUDIX_hydrolase_dom"/>
</dbReference>
<dbReference type="InterPro" id="IPR020476">
    <property type="entry name" value="Nudix_hydrolase"/>
</dbReference>
<organism evidence="4 5">
    <name type="scientific">Pterulicium gracile</name>
    <dbReference type="NCBI Taxonomy" id="1884261"/>
    <lineage>
        <taxon>Eukaryota</taxon>
        <taxon>Fungi</taxon>
        <taxon>Dikarya</taxon>
        <taxon>Basidiomycota</taxon>
        <taxon>Agaricomycotina</taxon>
        <taxon>Agaricomycetes</taxon>
        <taxon>Agaricomycetidae</taxon>
        <taxon>Agaricales</taxon>
        <taxon>Pleurotineae</taxon>
        <taxon>Pterulaceae</taxon>
        <taxon>Pterulicium</taxon>
    </lineage>
</organism>
<dbReference type="PROSITE" id="PS00893">
    <property type="entry name" value="NUDIX_BOX"/>
    <property type="match status" value="1"/>
</dbReference>
<keyword evidence="1 2" id="KW-0378">Hydrolase</keyword>
<dbReference type="SUPFAM" id="SSF55811">
    <property type="entry name" value="Nudix"/>
    <property type="match status" value="1"/>
</dbReference>
<evidence type="ECO:0000259" key="3">
    <source>
        <dbReference type="PROSITE" id="PS51462"/>
    </source>
</evidence>
<accession>A0A5C3QEB7</accession>
<dbReference type="PANTHER" id="PTHR21340:SF0">
    <property type="entry name" value="BIS(5'-NUCLEOSYL)-TETRAPHOSPHATASE [ASYMMETRICAL]"/>
    <property type="match status" value="1"/>
</dbReference>
<feature type="non-terminal residue" evidence="4">
    <location>
        <position position="1"/>
    </location>
</feature>
<name>A0A5C3QEB7_9AGAR</name>
<dbReference type="InterPro" id="IPR051325">
    <property type="entry name" value="Nudix_hydrolase_domain"/>
</dbReference>
<protein>
    <submittedName>
        <fullName evidence="4">NUDIX hydrolase domain-like protein</fullName>
    </submittedName>
</protein>
<dbReference type="PANTHER" id="PTHR21340">
    <property type="entry name" value="DIADENOSINE 5,5-P1,P4-TETRAPHOSPHATE PYROPHOSPHOHYDROLASE MUTT"/>
    <property type="match status" value="1"/>
</dbReference>
<dbReference type="InterPro" id="IPR020084">
    <property type="entry name" value="NUDIX_hydrolase_CS"/>
</dbReference>
<evidence type="ECO:0000313" key="5">
    <source>
        <dbReference type="Proteomes" id="UP000305067"/>
    </source>
</evidence>
<feature type="non-terminal residue" evidence="4">
    <location>
        <position position="179"/>
    </location>
</feature>
<evidence type="ECO:0000256" key="1">
    <source>
        <dbReference type="ARBA" id="ARBA00022801"/>
    </source>
</evidence>
<keyword evidence="5" id="KW-1185">Reference proteome</keyword>
<gene>
    <name evidence="4" type="ORF">BDV98DRAFT_484439</name>
</gene>
<dbReference type="InterPro" id="IPR015797">
    <property type="entry name" value="NUDIX_hydrolase-like_dom_sf"/>
</dbReference>
<feature type="domain" description="Nudix hydrolase" evidence="3">
    <location>
        <begin position="18"/>
        <end position="174"/>
    </location>
</feature>
<dbReference type="GO" id="GO:0004081">
    <property type="term" value="F:bis(5'-nucleosyl)-tetraphosphatase (asymmetrical) activity"/>
    <property type="evidence" value="ECO:0007669"/>
    <property type="project" value="TreeGrafter"/>
</dbReference>
<evidence type="ECO:0000256" key="2">
    <source>
        <dbReference type="RuleBase" id="RU003476"/>
    </source>
</evidence>
<dbReference type="GO" id="GO:0006754">
    <property type="term" value="P:ATP biosynthetic process"/>
    <property type="evidence" value="ECO:0007669"/>
    <property type="project" value="TreeGrafter"/>
</dbReference>
<dbReference type="AlphaFoldDB" id="A0A5C3QEB7"/>
<dbReference type="Gene3D" id="3.90.79.10">
    <property type="entry name" value="Nucleoside Triphosphate Pyrophosphohydrolase"/>
    <property type="match status" value="1"/>
</dbReference>
<dbReference type="EMBL" id="ML178831">
    <property type="protein sequence ID" value="TFK99906.1"/>
    <property type="molecule type" value="Genomic_DNA"/>
</dbReference>
<dbReference type="Pfam" id="PF00293">
    <property type="entry name" value="NUDIX"/>
    <property type="match status" value="1"/>
</dbReference>
<reference evidence="4 5" key="1">
    <citation type="journal article" date="2019" name="Nat. Ecol. Evol.">
        <title>Megaphylogeny resolves global patterns of mushroom evolution.</title>
        <authorList>
            <person name="Varga T."/>
            <person name="Krizsan K."/>
            <person name="Foldi C."/>
            <person name="Dima B."/>
            <person name="Sanchez-Garcia M."/>
            <person name="Sanchez-Ramirez S."/>
            <person name="Szollosi G.J."/>
            <person name="Szarkandi J.G."/>
            <person name="Papp V."/>
            <person name="Albert L."/>
            <person name="Andreopoulos W."/>
            <person name="Angelini C."/>
            <person name="Antonin V."/>
            <person name="Barry K.W."/>
            <person name="Bougher N.L."/>
            <person name="Buchanan P."/>
            <person name="Buyck B."/>
            <person name="Bense V."/>
            <person name="Catcheside P."/>
            <person name="Chovatia M."/>
            <person name="Cooper J."/>
            <person name="Damon W."/>
            <person name="Desjardin D."/>
            <person name="Finy P."/>
            <person name="Geml J."/>
            <person name="Haridas S."/>
            <person name="Hughes K."/>
            <person name="Justo A."/>
            <person name="Karasinski D."/>
            <person name="Kautmanova I."/>
            <person name="Kiss B."/>
            <person name="Kocsube S."/>
            <person name="Kotiranta H."/>
            <person name="LaButti K.M."/>
            <person name="Lechner B.E."/>
            <person name="Liimatainen K."/>
            <person name="Lipzen A."/>
            <person name="Lukacs Z."/>
            <person name="Mihaltcheva S."/>
            <person name="Morgado L.N."/>
            <person name="Niskanen T."/>
            <person name="Noordeloos M.E."/>
            <person name="Ohm R.A."/>
            <person name="Ortiz-Santana B."/>
            <person name="Ovrebo C."/>
            <person name="Racz N."/>
            <person name="Riley R."/>
            <person name="Savchenko A."/>
            <person name="Shiryaev A."/>
            <person name="Soop K."/>
            <person name="Spirin V."/>
            <person name="Szebenyi C."/>
            <person name="Tomsovsky M."/>
            <person name="Tulloss R.E."/>
            <person name="Uehling J."/>
            <person name="Grigoriev I.V."/>
            <person name="Vagvolgyi C."/>
            <person name="Papp T."/>
            <person name="Martin F.M."/>
            <person name="Miettinen O."/>
            <person name="Hibbett D.S."/>
            <person name="Nagy L.G."/>
        </authorList>
    </citation>
    <scope>NUCLEOTIDE SEQUENCE [LARGE SCALE GENOMIC DNA]</scope>
    <source>
        <strain evidence="4 5">CBS 309.79</strain>
    </source>
</reference>
<dbReference type="PROSITE" id="PS51462">
    <property type="entry name" value="NUDIX"/>
    <property type="match status" value="1"/>
</dbReference>
<sequence>LSELSSDAIPNSVFAQPDFLLGAGMIILEHNTWKVVVIQEHNYWFFPKGRKDVGESLEEAALREAYEESGYRASFFPLYTRTRQPSAPEGQLSRTKRNTEAIYISTYAWLARRGPVEYFTHWYVGLIPENAPHTMNTGMKDEKGFKTHLLPLEEAYELVGDVEKKLLAYVRELLKYELE</sequence>
<dbReference type="Proteomes" id="UP000305067">
    <property type="component" value="Unassembled WGS sequence"/>
</dbReference>
<proteinExistence type="inferred from homology"/>
<comment type="similarity">
    <text evidence="2">Belongs to the Nudix hydrolase family.</text>
</comment>